<comment type="catalytic activity">
    <reaction evidence="1">
        <text>adenosine(4) in tRNA(His) + S-adenosyl-L-methionine = 2'-O-methyladenosine(4) in tRNA(His) + S-adenosyl-L-homocysteine + H(+)</text>
        <dbReference type="Rhea" id="RHEA:43196"/>
        <dbReference type="Rhea" id="RHEA-COMP:10401"/>
        <dbReference type="Rhea" id="RHEA-COMP:10402"/>
        <dbReference type="ChEBI" id="CHEBI:15378"/>
        <dbReference type="ChEBI" id="CHEBI:57856"/>
        <dbReference type="ChEBI" id="CHEBI:59789"/>
        <dbReference type="ChEBI" id="CHEBI:74411"/>
        <dbReference type="ChEBI" id="CHEBI:74477"/>
        <dbReference type="EC" id="2.1.1.225"/>
    </reaction>
</comment>
<evidence type="ECO:0000259" key="2">
    <source>
        <dbReference type="Pfam" id="PF05206"/>
    </source>
</evidence>
<dbReference type="OrthoDB" id="258806at2759"/>
<feature type="domain" description="Methyltransferase TRM13" evidence="2">
    <location>
        <begin position="49"/>
        <end position="117"/>
    </location>
</feature>
<dbReference type="PANTHER" id="PTHR12998">
    <property type="entry name" value="TRNA:M(4)X MODIFICATION ENZYME TRM13 HOMOLOG"/>
    <property type="match status" value="1"/>
</dbReference>
<keyword evidence="1" id="KW-0808">Transferase</keyword>
<dbReference type="EC" id="2.1.1.225" evidence="1"/>
<name>A0A9N9FYI3_9GLOM</name>
<dbReference type="GO" id="GO:0008270">
    <property type="term" value="F:zinc ion binding"/>
    <property type="evidence" value="ECO:0007669"/>
    <property type="project" value="UniProtKB-KW"/>
</dbReference>
<dbReference type="InterPro" id="IPR039044">
    <property type="entry name" value="Trm13"/>
</dbReference>
<evidence type="ECO:0000313" key="4">
    <source>
        <dbReference type="Proteomes" id="UP000789759"/>
    </source>
</evidence>
<keyword evidence="1" id="KW-0863">Zinc-finger</keyword>
<organism evidence="3 4">
    <name type="scientific">Cetraspora pellucida</name>
    <dbReference type="NCBI Taxonomy" id="1433469"/>
    <lineage>
        <taxon>Eukaryota</taxon>
        <taxon>Fungi</taxon>
        <taxon>Fungi incertae sedis</taxon>
        <taxon>Mucoromycota</taxon>
        <taxon>Glomeromycotina</taxon>
        <taxon>Glomeromycetes</taxon>
        <taxon>Diversisporales</taxon>
        <taxon>Gigasporaceae</taxon>
        <taxon>Cetraspora</taxon>
    </lineage>
</organism>
<comment type="catalytic activity">
    <reaction evidence="1">
        <text>cytidine(4) in tRNA(Gly)(GCC) + S-adenosyl-L-methionine = 2'-O-methylcytidine(4) in tRNA(Gly)(GCC) + S-adenosyl-L-homocysteine + H(+)</text>
        <dbReference type="Rhea" id="RHEA:43192"/>
        <dbReference type="Rhea" id="RHEA-COMP:10399"/>
        <dbReference type="Rhea" id="RHEA-COMP:10400"/>
        <dbReference type="ChEBI" id="CHEBI:15378"/>
        <dbReference type="ChEBI" id="CHEBI:57856"/>
        <dbReference type="ChEBI" id="CHEBI:59789"/>
        <dbReference type="ChEBI" id="CHEBI:74495"/>
        <dbReference type="ChEBI" id="CHEBI:82748"/>
        <dbReference type="EC" id="2.1.1.225"/>
    </reaction>
</comment>
<evidence type="ECO:0000313" key="3">
    <source>
        <dbReference type="EMBL" id="CAG8569199.1"/>
    </source>
</evidence>
<comment type="caution">
    <text evidence="3">The sequence shown here is derived from an EMBL/GenBank/DDBJ whole genome shotgun (WGS) entry which is preliminary data.</text>
</comment>
<dbReference type="EMBL" id="CAJVQA010003202">
    <property type="protein sequence ID" value="CAG8569199.1"/>
    <property type="molecule type" value="Genomic_DNA"/>
</dbReference>
<reference evidence="3" key="1">
    <citation type="submission" date="2021-06" db="EMBL/GenBank/DDBJ databases">
        <authorList>
            <person name="Kallberg Y."/>
            <person name="Tangrot J."/>
            <person name="Rosling A."/>
        </authorList>
    </citation>
    <scope>NUCLEOTIDE SEQUENCE</scope>
    <source>
        <strain evidence="3">FL966</strain>
    </source>
</reference>
<comment type="catalytic activity">
    <reaction evidence="1">
        <text>cytidine(4) in tRNA(Pro) + S-adenosyl-L-methionine = 2'-O-methylcytidine(4) in tRNA(Pro) + S-adenosyl-L-homocysteine + H(+)</text>
        <dbReference type="Rhea" id="RHEA:32767"/>
        <dbReference type="Rhea" id="RHEA-COMP:10397"/>
        <dbReference type="Rhea" id="RHEA-COMP:10398"/>
        <dbReference type="ChEBI" id="CHEBI:15378"/>
        <dbReference type="ChEBI" id="CHEBI:57856"/>
        <dbReference type="ChEBI" id="CHEBI:59789"/>
        <dbReference type="ChEBI" id="CHEBI:74495"/>
        <dbReference type="ChEBI" id="CHEBI:82748"/>
        <dbReference type="EC" id="2.1.1.225"/>
    </reaction>
</comment>
<gene>
    <name evidence="3" type="ORF">CPELLU_LOCUS5571</name>
</gene>
<keyword evidence="1" id="KW-0489">Methyltransferase</keyword>
<dbReference type="GO" id="GO:0106050">
    <property type="term" value="F:tRNA 2'-O-methyltransferase activity"/>
    <property type="evidence" value="ECO:0007669"/>
    <property type="project" value="UniProtKB-UniRule"/>
</dbReference>
<dbReference type="Pfam" id="PF05206">
    <property type="entry name" value="TRM13"/>
    <property type="match status" value="1"/>
</dbReference>
<dbReference type="AlphaFoldDB" id="A0A9N9FYI3"/>
<keyword evidence="1" id="KW-0862">Zinc</keyword>
<sequence>MQFTSTTESTLFLDVNPLHLSLLRKKKLHMERLKLLQPDGCFIKFSCGKDDGVRFLFIDRKNTHDKFDTGIREDKSSTNKESLVLRIGIDIKDLDLSQLDFVKDKKIITYSKHLCGSLCKTISDPYYWNNYCTVLSSAVKTDDDKSFVKTLGYKCKRILDYANLALMAVPKKRLTSQNINYFKNLHEKKNHSRLKLLLLFFSTKFLHSIECNKGIPTVH</sequence>
<evidence type="ECO:0000256" key="1">
    <source>
        <dbReference type="RuleBase" id="RU367103"/>
    </source>
</evidence>
<keyword evidence="4" id="KW-1185">Reference proteome</keyword>
<accession>A0A9N9FYI3</accession>
<dbReference type="GO" id="GO:0030488">
    <property type="term" value="P:tRNA methylation"/>
    <property type="evidence" value="ECO:0007669"/>
    <property type="project" value="InterPro"/>
</dbReference>
<keyword evidence="1" id="KW-0479">Metal-binding</keyword>
<protein>
    <recommendedName>
        <fullName evidence="1">tRNA:m(4)X modification enzyme TRM13</fullName>
        <ecNumber evidence="1">2.1.1.225</ecNumber>
    </recommendedName>
</protein>
<comment type="function">
    <text evidence="1">tRNA methylase which 2'-O-methylates cytidine(4) in tRNA(Pro) and tRNA(Gly)(GCC), and adenosine(4) in tRNA(His).</text>
</comment>
<keyword evidence="1" id="KW-0949">S-adenosyl-L-methionine</keyword>
<proteinExistence type="inferred from homology"/>
<comment type="similarity">
    <text evidence="1">Belongs to the methyltransferase TRM13 family.</text>
</comment>
<dbReference type="Proteomes" id="UP000789759">
    <property type="component" value="Unassembled WGS sequence"/>
</dbReference>
<keyword evidence="1" id="KW-0819">tRNA processing</keyword>
<dbReference type="InterPro" id="IPR007871">
    <property type="entry name" value="Methyltransferase_TRM13"/>
</dbReference>
<dbReference type="PANTHER" id="PTHR12998:SF0">
    <property type="entry name" value="TRNA:M(4)X MODIFICATION ENZYME TRM13 HOMOLOG"/>
    <property type="match status" value="1"/>
</dbReference>